<proteinExistence type="predicted"/>
<comment type="caution">
    <text evidence="1">The sequence shown here is derived from an EMBL/GenBank/DDBJ whole genome shotgun (WGS) entry which is preliminary data.</text>
</comment>
<dbReference type="AlphaFoldDB" id="A0A8J2I3N7"/>
<gene>
    <name evidence="1" type="ORF">ALTATR162_LOCUS6981</name>
</gene>
<organism evidence="1 2">
    <name type="scientific">Alternaria atra</name>
    <dbReference type="NCBI Taxonomy" id="119953"/>
    <lineage>
        <taxon>Eukaryota</taxon>
        <taxon>Fungi</taxon>
        <taxon>Dikarya</taxon>
        <taxon>Ascomycota</taxon>
        <taxon>Pezizomycotina</taxon>
        <taxon>Dothideomycetes</taxon>
        <taxon>Pleosporomycetidae</taxon>
        <taxon>Pleosporales</taxon>
        <taxon>Pleosporineae</taxon>
        <taxon>Pleosporaceae</taxon>
        <taxon>Alternaria</taxon>
        <taxon>Alternaria sect. Ulocladioides</taxon>
    </lineage>
</organism>
<accession>A0A8J2I3N7</accession>
<protein>
    <submittedName>
        <fullName evidence="1">Uncharacterized protein</fullName>
    </submittedName>
</protein>
<reference evidence="1" key="1">
    <citation type="submission" date="2021-05" db="EMBL/GenBank/DDBJ databases">
        <authorList>
            <person name="Stam R."/>
        </authorList>
    </citation>
    <scope>NUCLEOTIDE SEQUENCE</scope>
    <source>
        <strain evidence="1">CS162</strain>
    </source>
</reference>
<evidence type="ECO:0000313" key="2">
    <source>
        <dbReference type="Proteomes" id="UP000676310"/>
    </source>
</evidence>
<keyword evidence="2" id="KW-1185">Reference proteome</keyword>
<dbReference type="Proteomes" id="UP000676310">
    <property type="component" value="Unassembled WGS sequence"/>
</dbReference>
<sequence length="89" mass="9392">MFSRVATRVPLTAAFAGKRVATASIRANSSSSTSSTARVMEMAAQAERPTGAEAAVPVMWAACGVLAYTAWNRMSERTAGENVEKLLIV</sequence>
<name>A0A8J2I3N7_9PLEO</name>
<dbReference type="GeneID" id="67018930"/>
<dbReference type="EMBL" id="CAJRGZ010000019">
    <property type="protein sequence ID" value="CAG5166813.1"/>
    <property type="molecule type" value="Genomic_DNA"/>
</dbReference>
<evidence type="ECO:0000313" key="1">
    <source>
        <dbReference type="EMBL" id="CAG5166813.1"/>
    </source>
</evidence>
<dbReference type="RefSeq" id="XP_043170542.1">
    <property type="nucleotide sequence ID" value="XM_043314607.1"/>
</dbReference>
<dbReference type="OrthoDB" id="3932250at2759"/>